<reference evidence="1" key="1">
    <citation type="submission" date="2018-04" db="EMBL/GenBank/DDBJ databases">
        <title>Transcriptome assembly of Sipha flava.</title>
        <authorList>
            <person name="Scully E.D."/>
            <person name="Geib S.M."/>
            <person name="Palmer N.A."/>
            <person name="Koch K."/>
            <person name="Bradshaw J."/>
            <person name="Heng-Moss T."/>
            <person name="Sarath G."/>
        </authorList>
    </citation>
    <scope>NUCLEOTIDE SEQUENCE</scope>
</reference>
<gene>
    <name evidence="1" type="ORF">g.165205</name>
</gene>
<protein>
    <submittedName>
        <fullName evidence="1">Uncharacterized protein</fullName>
    </submittedName>
</protein>
<name>A0A2S2R3T5_9HEMI</name>
<evidence type="ECO:0000313" key="1">
    <source>
        <dbReference type="EMBL" id="MBY84583.1"/>
    </source>
</evidence>
<dbReference type="EMBL" id="GGMS01015380">
    <property type="protein sequence ID" value="MBY84583.1"/>
    <property type="molecule type" value="Transcribed_RNA"/>
</dbReference>
<dbReference type="AlphaFoldDB" id="A0A2S2R3T5"/>
<proteinExistence type="predicted"/>
<sequence length="122" mass="14360">MNTYSNNCLIKHLLENEFNLKNVDEKLTIVKNGRPCPKIPKLTSYLKEKNKVYICYFNISNYFNTLWLAGSAKLNKIFYWPCVLFTREKNVWSHSGFVNFNNLINGIQKHERSQTHISSVLK</sequence>
<accession>A0A2S2R3T5</accession>
<organism evidence="1">
    <name type="scientific">Sipha flava</name>
    <name type="common">yellow sugarcane aphid</name>
    <dbReference type="NCBI Taxonomy" id="143950"/>
    <lineage>
        <taxon>Eukaryota</taxon>
        <taxon>Metazoa</taxon>
        <taxon>Ecdysozoa</taxon>
        <taxon>Arthropoda</taxon>
        <taxon>Hexapoda</taxon>
        <taxon>Insecta</taxon>
        <taxon>Pterygota</taxon>
        <taxon>Neoptera</taxon>
        <taxon>Paraneoptera</taxon>
        <taxon>Hemiptera</taxon>
        <taxon>Sternorrhyncha</taxon>
        <taxon>Aphidomorpha</taxon>
        <taxon>Aphidoidea</taxon>
        <taxon>Aphididae</taxon>
        <taxon>Sipha</taxon>
    </lineage>
</organism>